<keyword evidence="2" id="KW-1185">Reference proteome</keyword>
<sequence>MESNTDPSADQKPKVSVSNTVDYIKELLTAGPQSATGRGLELGVGAVLARTALKRLPAPLNFVVPMVVEKVILKHGVDEGRDLLLKGLRWVKKATDEKPEVLS</sequence>
<dbReference type="EMBL" id="CAJRAU010000001">
    <property type="protein sequence ID" value="CAG5068480.1"/>
    <property type="molecule type" value="Genomic_DNA"/>
</dbReference>
<reference evidence="1 2" key="1">
    <citation type="submission" date="2021-04" db="EMBL/GenBank/DDBJ databases">
        <authorList>
            <person name="Rodrigo-Torres L."/>
            <person name="Arahal R. D."/>
            <person name="Lucena T."/>
        </authorList>
    </citation>
    <scope>NUCLEOTIDE SEQUENCE [LARGE SCALE GENOMIC DNA]</scope>
    <source>
        <strain evidence="1 2">CECT 9623</strain>
    </source>
</reference>
<protein>
    <submittedName>
        <fullName evidence="1">Uncharacterized protein</fullName>
    </submittedName>
</protein>
<proteinExistence type="predicted"/>
<accession>A0ABM8UM73</accession>
<dbReference type="RefSeq" id="WP_215232552.1">
    <property type="nucleotide sequence ID" value="NZ_CAJRAU010000001.1"/>
</dbReference>
<evidence type="ECO:0000313" key="1">
    <source>
        <dbReference type="EMBL" id="CAG5068480.1"/>
    </source>
</evidence>
<name>A0ABM8UM73_9BACT</name>
<evidence type="ECO:0000313" key="2">
    <source>
        <dbReference type="Proteomes" id="UP000679725"/>
    </source>
</evidence>
<dbReference type="Proteomes" id="UP000679725">
    <property type="component" value="Unassembled WGS sequence"/>
</dbReference>
<organism evidence="1 2">
    <name type="scientific">Dyadobacter linearis</name>
    <dbReference type="NCBI Taxonomy" id="2823330"/>
    <lineage>
        <taxon>Bacteria</taxon>
        <taxon>Pseudomonadati</taxon>
        <taxon>Bacteroidota</taxon>
        <taxon>Cytophagia</taxon>
        <taxon>Cytophagales</taxon>
        <taxon>Spirosomataceae</taxon>
        <taxon>Dyadobacter</taxon>
    </lineage>
</organism>
<comment type="caution">
    <text evidence="1">The sequence shown here is derived from an EMBL/GenBank/DDBJ whole genome shotgun (WGS) entry which is preliminary data.</text>
</comment>
<gene>
    <name evidence="1" type="ORF">DYBT9623_01211</name>
</gene>